<accession>A0A7W7H1G1</accession>
<gene>
    <name evidence="2" type="ORF">BJY16_005607</name>
</gene>
<dbReference type="AlphaFoldDB" id="A0A7W7H1G1"/>
<dbReference type="RefSeq" id="WP_185042555.1">
    <property type="nucleotide sequence ID" value="NZ_BAABFG010000005.1"/>
</dbReference>
<protein>
    <submittedName>
        <fullName evidence="2">Uncharacterized protein</fullName>
    </submittedName>
</protein>
<evidence type="ECO:0000313" key="3">
    <source>
        <dbReference type="Proteomes" id="UP000546162"/>
    </source>
</evidence>
<dbReference type="Proteomes" id="UP000546162">
    <property type="component" value="Unassembled WGS sequence"/>
</dbReference>
<organism evidence="2 3">
    <name type="scientific">Actinoplanes octamycinicus</name>
    <dbReference type="NCBI Taxonomy" id="135948"/>
    <lineage>
        <taxon>Bacteria</taxon>
        <taxon>Bacillati</taxon>
        <taxon>Actinomycetota</taxon>
        <taxon>Actinomycetes</taxon>
        <taxon>Micromonosporales</taxon>
        <taxon>Micromonosporaceae</taxon>
        <taxon>Actinoplanes</taxon>
    </lineage>
</organism>
<dbReference type="EMBL" id="JACHNB010000001">
    <property type="protein sequence ID" value="MBB4742148.1"/>
    <property type="molecule type" value="Genomic_DNA"/>
</dbReference>
<sequence length="64" mass="6696">MPMYRAVLALGLLSAGPPLVIHDGWAGAVPAAAAAGYAVFLLGGKRWPRLSRRRKPAARGGDQD</sequence>
<keyword evidence="1" id="KW-1133">Transmembrane helix</keyword>
<name>A0A7W7H1G1_9ACTN</name>
<evidence type="ECO:0000313" key="2">
    <source>
        <dbReference type="EMBL" id="MBB4742148.1"/>
    </source>
</evidence>
<comment type="caution">
    <text evidence="2">The sequence shown here is derived from an EMBL/GenBank/DDBJ whole genome shotgun (WGS) entry which is preliminary data.</text>
</comment>
<reference evidence="2 3" key="1">
    <citation type="submission" date="2020-08" db="EMBL/GenBank/DDBJ databases">
        <title>Sequencing the genomes of 1000 actinobacteria strains.</title>
        <authorList>
            <person name="Klenk H.-P."/>
        </authorList>
    </citation>
    <scope>NUCLEOTIDE SEQUENCE [LARGE SCALE GENOMIC DNA]</scope>
    <source>
        <strain evidence="2 3">DSM 45809</strain>
    </source>
</reference>
<keyword evidence="1" id="KW-0472">Membrane</keyword>
<proteinExistence type="predicted"/>
<keyword evidence="1" id="KW-0812">Transmembrane</keyword>
<feature type="transmembrane region" description="Helical" evidence="1">
    <location>
        <begin position="25"/>
        <end position="44"/>
    </location>
</feature>
<keyword evidence="3" id="KW-1185">Reference proteome</keyword>
<evidence type="ECO:0000256" key="1">
    <source>
        <dbReference type="SAM" id="Phobius"/>
    </source>
</evidence>